<dbReference type="Proteomes" id="UP001222932">
    <property type="component" value="Unassembled WGS sequence"/>
</dbReference>
<sequence>MGLFSTSTVEREEKLLQKEQKNDEKAIKLALKDLDRAHKAQRKAEKAEHDAAEDHQKAIRREEKLAAELLKLQHEHESAIVTKDTLANEVAAKQEELNRLGGEVTRFQDSLEKAQERARQNGQRREKRLAELGVAVTSPTASSSADPLLVAERREVPAGAGPANSGAGAAQLEA</sequence>
<feature type="region of interest" description="Disordered" evidence="1">
    <location>
        <begin position="111"/>
        <end position="174"/>
    </location>
</feature>
<name>A0AAD3TU11_9TREE</name>
<feature type="compositionally biased region" description="Low complexity" evidence="1">
    <location>
        <begin position="158"/>
        <end position="174"/>
    </location>
</feature>
<keyword evidence="3" id="KW-1185">Reference proteome</keyword>
<feature type="region of interest" description="Disordered" evidence="1">
    <location>
        <begin position="37"/>
        <end position="56"/>
    </location>
</feature>
<proteinExistence type="predicted"/>
<feature type="compositionally biased region" description="Low complexity" evidence="1">
    <location>
        <begin position="134"/>
        <end position="145"/>
    </location>
</feature>
<protein>
    <submittedName>
        <fullName evidence="2">Uncharacterized protein</fullName>
    </submittedName>
</protein>
<evidence type="ECO:0000313" key="2">
    <source>
        <dbReference type="EMBL" id="GMK56882.1"/>
    </source>
</evidence>
<comment type="caution">
    <text evidence="2">The sequence shown here is derived from an EMBL/GenBank/DDBJ whole genome shotgun (WGS) entry which is preliminary data.</text>
</comment>
<accession>A0AAD3TU11</accession>
<evidence type="ECO:0000313" key="3">
    <source>
        <dbReference type="Proteomes" id="UP001222932"/>
    </source>
</evidence>
<gene>
    <name evidence="2" type="ORF">CspeluHIS016_0307220</name>
</gene>
<dbReference type="EMBL" id="BTCM01000003">
    <property type="protein sequence ID" value="GMK56882.1"/>
    <property type="molecule type" value="Genomic_DNA"/>
</dbReference>
<dbReference type="AlphaFoldDB" id="A0AAD3TU11"/>
<reference evidence="2" key="2">
    <citation type="submission" date="2023-06" db="EMBL/GenBank/DDBJ databases">
        <authorList>
            <person name="Kobayashi Y."/>
            <person name="Kayamori A."/>
            <person name="Aoki K."/>
            <person name="Shiwa Y."/>
            <person name="Fujita N."/>
            <person name="Sugita T."/>
            <person name="Iwasaki W."/>
            <person name="Tanaka N."/>
            <person name="Takashima M."/>
        </authorList>
    </citation>
    <scope>NUCLEOTIDE SEQUENCE</scope>
    <source>
        <strain evidence="2">HIS016</strain>
    </source>
</reference>
<reference evidence="2" key="1">
    <citation type="journal article" date="2023" name="BMC Genomics">
        <title>Chromosome-level genome assemblies of Cutaneotrichosporon spp. (Trichosporonales, Basidiomycota) reveal imbalanced evolution between nucleotide sequences and chromosome synteny.</title>
        <authorList>
            <person name="Kobayashi Y."/>
            <person name="Kayamori A."/>
            <person name="Aoki K."/>
            <person name="Shiwa Y."/>
            <person name="Matsutani M."/>
            <person name="Fujita N."/>
            <person name="Sugita T."/>
            <person name="Iwasaki W."/>
            <person name="Tanaka N."/>
            <person name="Takashima M."/>
        </authorList>
    </citation>
    <scope>NUCLEOTIDE SEQUENCE</scope>
    <source>
        <strain evidence="2">HIS016</strain>
    </source>
</reference>
<organism evidence="2 3">
    <name type="scientific">Cutaneotrichosporon spelunceum</name>
    <dbReference type="NCBI Taxonomy" id="1672016"/>
    <lineage>
        <taxon>Eukaryota</taxon>
        <taxon>Fungi</taxon>
        <taxon>Dikarya</taxon>
        <taxon>Basidiomycota</taxon>
        <taxon>Agaricomycotina</taxon>
        <taxon>Tremellomycetes</taxon>
        <taxon>Trichosporonales</taxon>
        <taxon>Trichosporonaceae</taxon>
        <taxon>Cutaneotrichosporon</taxon>
    </lineage>
</organism>
<evidence type="ECO:0000256" key="1">
    <source>
        <dbReference type="SAM" id="MobiDB-lite"/>
    </source>
</evidence>